<comment type="similarity">
    <text evidence="2">Belongs to the TSR2 family.</text>
</comment>
<evidence type="ECO:0000313" key="6">
    <source>
        <dbReference type="EMBL" id="VDM31280.1"/>
    </source>
</evidence>
<gene>
    <name evidence="6" type="ORF">TTAC_LOCUS6982</name>
</gene>
<evidence type="ECO:0000256" key="3">
    <source>
        <dbReference type="ARBA" id="ARBA00017551"/>
    </source>
</evidence>
<dbReference type="STRING" id="6205.A0A0R3X1C6"/>
<dbReference type="Proteomes" id="UP000274429">
    <property type="component" value="Unassembled WGS sequence"/>
</dbReference>
<reference evidence="6 7" key="2">
    <citation type="submission" date="2018-11" db="EMBL/GenBank/DDBJ databases">
        <authorList>
            <consortium name="Pathogen Informatics"/>
        </authorList>
    </citation>
    <scope>NUCLEOTIDE SEQUENCE [LARGE SCALE GENOMIC DNA]</scope>
</reference>
<evidence type="ECO:0000256" key="1">
    <source>
        <dbReference type="ARBA" id="ARBA00002210"/>
    </source>
</evidence>
<dbReference type="PANTHER" id="PTHR21250">
    <property type="entry name" value="PRE-RRNA-PROCESSING PROTEIN TSR2 HOMOLOG"/>
    <property type="match status" value="1"/>
</dbReference>
<keyword evidence="4" id="KW-0698">rRNA processing</keyword>
<reference evidence="8" key="1">
    <citation type="submission" date="2017-02" db="UniProtKB">
        <authorList>
            <consortium name="WormBaseParasite"/>
        </authorList>
    </citation>
    <scope>IDENTIFICATION</scope>
</reference>
<sequence>MDDVLSRYIQKVFSSWTVLRIAEQQRSGGMDTPEKIRNLVTYIMGQLARQMRPDDIAECLDEYLSRVLNIVCEDDSQFDVADLIHEAYSLHLDGKVDRIIELTAKVPPGCDLTSCSLQVACDESEPSSPSEGDDDDGDDDDSNDLDDDPHPL</sequence>
<name>A0A0R3X1C6_HYDTA</name>
<evidence type="ECO:0000313" key="8">
    <source>
        <dbReference type="WBParaSite" id="TTAC_0000699701-mRNA-1"/>
    </source>
</evidence>
<dbReference type="GO" id="GO:0006364">
    <property type="term" value="P:rRNA processing"/>
    <property type="evidence" value="ECO:0007669"/>
    <property type="project" value="UniProtKB-KW"/>
</dbReference>
<dbReference type="EMBL" id="UYWX01020336">
    <property type="protein sequence ID" value="VDM31280.1"/>
    <property type="molecule type" value="Genomic_DNA"/>
</dbReference>
<evidence type="ECO:0000256" key="2">
    <source>
        <dbReference type="ARBA" id="ARBA00006524"/>
    </source>
</evidence>
<dbReference type="InterPro" id="IPR019398">
    <property type="entry name" value="Pre-rRNA_process_TSR2"/>
</dbReference>
<keyword evidence="7" id="KW-1185">Reference proteome</keyword>
<proteinExistence type="inferred from homology"/>
<comment type="function">
    <text evidence="1">May be involved in 20S pre-rRNA processing.</text>
</comment>
<organism evidence="8">
    <name type="scientific">Hydatigena taeniaeformis</name>
    <name type="common">Feline tapeworm</name>
    <name type="synonym">Taenia taeniaeformis</name>
    <dbReference type="NCBI Taxonomy" id="6205"/>
    <lineage>
        <taxon>Eukaryota</taxon>
        <taxon>Metazoa</taxon>
        <taxon>Spiralia</taxon>
        <taxon>Lophotrochozoa</taxon>
        <taxon>Platyhelminthes</taxon>
        <taxon>Cestoda</taxon>
        <taxon>Eucestoda</taxon>
        <taxon>Cyclophyllidea</taxon>
        <taxon>Taeniidae</taxon>
        <taxon>Hydatigera</taxon>
    </lineage>
</organism>
<accession>A0A0R3X1C6</accession>
<evidence type="ECO:0000256" key="4">
    <source>
        <dbReference type="ARBA" id="ARBA00022552"/>
    </source>
</evidence>
<feature type="region of interest" description="Disordered" evidence="5">
    <location>
        <begin position="121"/>
        <end position="152"/>
    </location>
</feature>
<evidence type="ECO:0000313" key="7">
    <source>
        <dbReference type="Proteomes" id="UP000274429"/>
    </source>
</evidence>
<dbReference type="WBParaSite" id="TTAC_0000699701-mRNA-1">
    <property type="protein sequence ID" value="TTAC_0000699701-mRNA-1"/>
    <property type="gene ID" value="TTAC_0000699701"/>
</dbReference>
<dbReference type="OrthoDB" id="263560at2759"/>
<evidence type="ECO:0000256" key="5">
    <source>
        <dbReference type="SAM" id="MobiDB-lite"/>
    </source>
</evidence>
<dbReference type="Pfam" id="PF10273">
    <property type="entry name" value="WGG"/>
    <property type="match status" value="1"/>
</dbReference>
<feature type="compositionally biased region" description="Acidic residues" evidence="5">
    <location>
        <begin position="131"/>
        <end position="152"/>
    </location>
</feature>
<dbReference type="AlphaFoldDB" id="A0A0R3X1C6"/>
<protein>
    <recommendedName>
        <fullName evidence="3">Pre-rRNA-processing protein TSR2 homolog</fullName>
    </recommendedName>
</protein>